<dbReference type="Pfam" id="PF03929">
    <property type="entry name" value="PepSY_TM"/>
    <property type="match status" value="1"/>
</dbReference>
<reference evidence="3 4" key="1">
    <citation type="submission" date="2018-10" db="EMBL/GenBank/DDBJ databases">
        <title>Marmoricola sp. 4Q3S-7 whole genome shotgun sequence.</title>
        <authorList>
            <person name="Li F."/>
        </authorList>
    </citation>
    <scope>NUCLEOTIDE SEQUENCE [LARGE SCALE GENOMIC DNA]</scope>
    <source>
        <strain evidence="3 4">4Q3S-7</strain>
    </source>
</reference>
<feature type="region of interest" description="Disordered" evidence="1">
    <location>
        <begin position="411"/>
        <end position="447"/>
    </location>
</feature>
<evidence type="ECO:0000313" key="3">
    <source>
        <dbReference type="EMBL" id="RLV51180.1"/>
    </source>
</evidence>
<evidence type="ECO:0000256" key="1">
    <source>
        <dbReference type="SAM" id="MobiDB-lite"/>
    </source>
</evidence>
<proteinExistence type="predicted"/>
<keyword evidence="4" id="KW-1185">Reference proteome</keyword>
<feature type="transmembrane region" description="Helical" evidence="2">
    <location>
        <begin position="226"/>
        <end position="245"/>
    </location>
</feature>
<accession>A0A3L8P6W8</accession>
<evidence type="ECO:0000256" key="2">
    <source>
        <dbReference type="SAM" id="Phobius"/>
    </source>
</evidence>
<dbReference type="InterPro" id="IPR005625">
    <property type="entry name" value="PepSY-ass_TM"/>
</dbReference>
<keyword evidence="2" id="KW-1133">Transmembrane helix</keyword>
<keyword evidence="2" id="KW-0472">Membrane</keyword>
<dbReference type="OrthoDB" id="3829465at2"/>
<protein>
    <submittedName>
        <fullName evidence="3">PepSY domain-containing protein</fullName>
    </submittedName>
</protein>
<sequence>MTQTLKAPVERTERRPRRRRPVRRFMVVSHRWLSLVLGLVLLVITTSGGLLLYRPELERVLAGPAYEPSHHAVAVTLPQAREIVAQAHPSFEATGVWYEHGVYRVTDDTTSWAVDPGTGRILGHVGETPSWLGFLQNLHECFLSCEGDPGYLSWLNQPISHTGWLGDDGADVTGGSLVLGVFGLLLLYLSLTGIWLWFPRPSRWRSSMSVRWKRGRFARDTDLHKVAGMIAIPALLLWAVTGAGFELSFMEKAWYAVTPGSERSYADPVSAKAPKGTPDIGLAHAAQAAQALHPDADLVYAGLPVKGDATSAYTFWFSDGFDPYGQTQYPGDLGVGVDRHTGRASDYYGGPGEATAQVLWDQWSYPAHAGYVVNGWWRLVWTLFAFAPLLLAITGISTWLVRRSTKRRRRRAARTHEPATVPTEVAEVVREDPETDPELAAALDEER</sequence>
<feature type="transmembrane region" description="Helical" evidence="2">
    <location>
        <begin position="177"/>
        <end position="198"/>
    </location>
</feature>
<feature type="transmembrane region" description="Helical" evidence="2">
    <location>
        <begin position="379"/>
        <end position="401"/>
    </location>
</feature>
<organism evidence="3 4">
    <name type="scientific">Nocardioides mangrovicus</name>
    <dbReference type="NCBI Taxonomy" id="2478913"/>
    <lineage>
        <taxon>Bacteria</taxon>
        <taxon>Bacillati</taxon>
        <taxon>Actinomycetota</taxon>
        <taxon>Actinomycetes</taxon>
        <taxon>Propionibacteriales</taxon>
        <taxon>Nocardioidaceae</taxon>
        <taxon>Nocardioides</taxon>
    </lineage>
</organism>
<name>A0A3L8P6W8_9ACTN</name>
<dbReference type="Proteomes" id="UP000281708">
    <property type="component" value="Unassembled WGS sequence"/>
</dbReference>
<keyword evidence="2" id="KW-0812">Transmembrane</keyword>
<dbReference type="EMBL" id="RDBE01000001">
    <property type="protein sequence ID" value="RLV51180.1"/>
    <property type="molecule type" value="Genomic_DNA"/>
</dbReference>
<comment type="caution">
    <text evidence="3">The sequence shown here is derived from an EMBL/GenBank/DDBJ whole genome shotgun (WGS) entry which is preliminary data.</text>
</comment>
<dbReference type="PANTHER" id="PTHR34219">
    <property type="entry name" value="IRON-REGULATED INNER MEMBRANE PROTEIN-RELATED"/>
    <property type="match status" value="1"/>
</dbReference>
<evidence type="ECO:0000313" key="4">
    <source>
        <dbReference type="Proteomes" id="UP000281708"/>
    </source>
</evidence>
<gene>
    <name evidence="3" type="ORF">D9V37_04515</name>
</gene>
<dbReference type="AlphaFoldDB" id="A0A3L8P6W8"/>
<dbReference type="RefSeq" id="WP_121804860.1">
    <property type="nucleotide sequence ID" value="NZ_RDBE01000001.1"/>
</dbReference>
<feature type="compositionally biased region" description="Acidic residues" evidence="1">
    <location>
        <begin position="433"/>
        <end position="447"/>
    </location>
</feature>
<feature type="transmembrane region" description="Helical" evidence="2">
    <location>
        <begin position="32"/>
        <end position="53"/>
    </location>
</feature>